<sequence length="287" mass="33334">MNNKDSSNYIPFGQAGEPAKQTMASRFMRSKRHIVRRLLTFILLLVCAVLYFLIRDPSPSPKPLLPPSSENVQRAIIMGKTRLDDVSWVYKFTPKWMPFIYTVDNEQGYALHVPKNHGRESMVYLTFIIDHYHTLPDTMLFLHSNRIHWHNDISKDFLSADVISNVNTDLIETKGYMNLRCETKPGCPFSLHPFSPSAADVRFNDVRSFFPEVYSHLFNVTRDEVPKELGAVCCAQFGVSRDRVRQRPLDDYIRMREWILNTRVGSHAIGWVFEEVWHVIFGEDPVL</sequence>
<dbReference type="PANTHER" id="PTHR37490">
    <property type="entry name" value="EXPRESSED PROTEIN"/>
    <property type="match status" value="1"/>
</dbReference>
<reference evidence="2 3" key="1">
    <citation type="submission" date="2017-10" db="EMBL/GenBank/DDBJ databases">
        <title>Comparative genomics in systemic dimorphic fungi from Ajellomycetaceae.</title>
        <authorList>
            <person name="Munoz J.F."/>
            <person name="Mcewen J.G."/>
            <person name="Clay O.K."/>
            <person name="Cuomo C.A."/>
        </authorList>
    </citation>
    <scope>NUCLEOTIDE SEQUENCE [LARGE SCALE GENOMIC DNA]</scope>
    <source>
        <strain evidence="2 3">UAMH7299</strain>
    </source>
</reference>
<evidence type="ECO:0000313" key="2">
    <source>
        <dbReference type="EMBL" id="PGH06468.1"/>
    </source>
</evidence>
<evidence type="ECO:0000256" key="1">
    <source>
        <dbReference type="SAM" id="Phobius"/>
    </source>
</evidence>
<dbReference type="Pfam" id="PF11913">
    <property type="entry name" value="DUF3431"/>
    <property type="match status" value="1"/>
</dbReference>
<accession>A0A2B7XCT8</accession>
<proteinExistence type="predicted"/>
<dbReference type="EMBL" id="PDNA01000178">
    <property type="protein sequence ID" value="PGH06468.1"/>
    <property type="molecule type" value="Genomic_DNA"/>
</dbReference>
<dbReference type="STRING" id="1447883.A0A2B7XCT8"/>
<keyword evidence="3" id="KW-1185">Reference proteome</keyword>
<evidence type="ECO:0000313" key="3">
    <source>
        <dbReference type="Proteomes" id="UP000224634"/>
    </source>
</evidence>
<name>A0A2B7XCT8_POLH7</name>
<dbReference type="AlphaFoldDB" id="A0A2B7XCT8"/>
<protein>
    <submittedName>
        <fullName evidence="2">Uncharacterized protein</fullName>
    </submittedName>
</protein>
<keyword evidence="1" id="KW-0812">Transmembrane</keyword>
<gene>
    <name evidence="2" type="ORF">AJ80_08162</name>
</gene>
<dbReference type="OrthoDB" id="426718at2759"/>
<organism evidence="2 3">
    <name type="scientific">Polytolypa hystricis (strain UAMH7299)</name>
    <dbReference type="NCBI Taxonomy" id="1447883"/>
    <lineage>
        <taxon>Eukaryota</taxon>
        <taxon>Fungi</taxon>
        <taxon>Dikarya</taxon>
        <taxon>Ascomycota</taxon>
        <taxon>Pezizomycotina</taxon>
        <taxon>Eurotiomycetes</taxon>
        <taxon>Eurotiomycetidae</taxon>
        <taxon>Onygenales</taxon>
        <taxon>Onygenales incertae sedis</taxon>
        <taxon>Polytolypa</taxon>
    </lineage>
</organism>
<dbReference type="InterPro" id="IPR021838">
    <property type="entry name" value="DUF3431"/>
</dbReference>
<keyword evidence="1" id="KW-0472">Membrane</keyword>
<comment type="caution">
    <text evidence="2">The sequence shown here is derived from an EMBL/GenBank/DDBJ whole genome shotgun (WGS) entry which is preliminary data.</text>
</comment>
<dbReference type="PANTHER" id="PTHR37490:SF2">
    <property type="match status" value="1"/>
</dbReference>
<dbReference type="Proteomes" id="UP000224634">
    <property type="component" value="Unassembled WGS sequence"/>
</dbReference>
<feature type="transmembrane region" description="Helical" evidence="1">
    <location>
        <begin position="34"/>
        <end position="54"/>
    </location>
</feature>
<keyword evidence="1" id="KW-1133">Transmembrane helix</keyword>